<organism evidence="2 3">
    <name type="scientific">Bicyclus anynana</name>
    <name type="common">Squinting bush brown butterfly</name>
    <dbReference type="NCBI Taxonomy" id="110368"/>
    <lineage>
        <taxon>Eukaryota</taxon>
        <taxon>Metazoa</taxon>
        <taxon>Ecdysozoa</taxon>
        <taxon>Arthropoda</taxon>
        <taxon>Hexapoda</taxon>
        <taxon>Insecta</taxon>
        <taxon>Pterygota</taxon>
        <taxon>Neoptera</taxon>
        <taxon>Endopterygota</taxon>
        <taxon>Lepidoptera</taxon>
        <taxon>Glossata</taxon>
        <taxon>Ditrysia</taxon>
        <taxon>Papilionoidea</taxon>
        <taxon>Nymphalidae</taxon>
        <taxon>Satyrinae</taxon>
        <taxon>Satyrini</taxon>
        <taxon>Mycalesina</taxon>
        <taxon>Bicyclus</taxon>
    </lineage>
</organism>
<proteinExistence type="predicted"/>
<dbReference type="GeneID" id="112053985"/>
<dbReference type="PANTHER" id="PTHR47331">
    <property type="entry name" value="PHD-TYPE DOMAIN-CONTAINING PROTEIN"/>
    <property type="match status" value="1"/>
</dbReference>
<dbReference type="SUPFAM" id="SSF56672">
    <property type="entry name" value="DNA/RNA polymerases"/>
    <property type="match status" value="1"/>
</dbReference>
<dbReference type="InterPro" id="IPR043502">
    <property type="entry name" value="DNA/RNA_pol_sf"/>
</dbReference>
<dbReference type="RefSeq" id="XP_052747513.1">
    <property type="nucleotide sequence ID" value="XM_052891553.1"/>
</dbReference>
<keyword evidence="2" id="KW-1185">Reference proteome</keyword>
<dbReference type="Gene3D" id="3.10.10.10">
    <property type="entry name" value="HIV Type 1 Reverse Transcriptase, subunit A, domain 1"/>
    <property type="match status" value="1"/>
</dbReference>
<feature type="domain" description="Reverse transcriptase" evidence="1">
    <location>
        <begin position="334"/>
        <end position="462"/>
    </location>
</feature>
<dbReference type="InterPro" id="IPR008042">
    <property type="entry name" value="Retrotrans_Pao"/>
</dbReference>
<dbReference type="Pfam" id="PF05380">
    <property type="entry name" value="Peptidase_A17"/>
    <property type="match status" value="1"/>
</dbReference>
<accession>A0ABM3M7R9</accession>
<dbReference type="CDD" id="cd01644">
    <property type="entry name" value="RT_pepA17"/>
    <property type="match status" value="1"/>
</dbReference>
<dbReference type="Pfam" id="PF00078">
    <property type="entry name" value="RVT_1"/>
    <property type="match status" value="1"/>
</dbReference>
<reference evidence="3" key="1">
    <citation type="submission" date="2025-08" db="UniProtKB">
        <authorList>
            <consortium name="RefSeq"/>
        </authorList>
    </citation>
    <scope>IDENTIFICATION</scope>
</reference>
<sequence length="786" mass="90648">MSIADELPKWTQLEKFLETRFRSLEMVNTGKQSNNTTRLKIQQQEVSGLGDGQLSVKYAVAMEIKSHHKPENNITINAYVLKSLTSLLPSREVVVPDWLELKNLPLADPRFALPGKVDVLLGADVYGEILLSGVKKSPHGNLIAQNTLFGWILSGRVAQCQNTGKVITLHAQVNEDELLKKFWEIENEPNTIERKLTREEQLCEEKYEETTRRREDGRFIVRLPFKNMDPQCQYGYSCDIATRKLHALERRLNKNPTLAIEYNKVLEEYTSLNHMREVTEEEKDKITSVYLPHHAVVREDKETTKVRVVFNASSKGTNNVSLNDDLLVGPKIQQDLRHLLLRWRQHPIGIVADLVKMYRQVLVHEEDTDFQRIMWRANSKLPIKHYKLLTLTFGTACAPYLAVKTLQKLAELEKDSYPLAAEITKRDYYVDDLMTGCETEEEALQIYNEMSKLMKSGGFQLQKWSSNCKEFLNYIEKEELNTEQSLTIKVDNMMKVLGIRWNRLTDNFEYVVNLEETHQPFTKRNVLSDVARLYDPIGWIAPVVITAKVFIQKLWKAGLDWDHELPNDLMTEWINYRHELNYMKDILIPRWLNCTKRSKLELHAFSDASSMAYAAVIYLRVVDDNNQVYVKLITAKTKVAPIEKELSIPRLELCGATLAAKLLSEVSQVMNIPKENLYGWTDSTVVLAWLNGPANRWATYVSNRVSHILTIMDFEQWNHVTSNLNPADCASRGLKPTELKTFELWWNGPKWLSKRDIGIEKIKLEDTHEEERVVSGFSGGKSPAKL</sequence>
<name>A0ABM3M7R9_BICAN</name>
<protein>
    <submittedName>
        <fullName evidence="3">Uncharacterized protein LOC112053985</fullName>
    </submittedName>
</protein>
<dbReference type="InterPro" id="IPR000477">
    <property type="entry name" value="RT_dom"/>
</dbReference>
<dbReference type="InterPro" id="IPR043128">
    <property type="entry name" value="Rev_trsase/Diguanyl_cyclase"/>
</dbReference>
<evidence type="ECO:0000313" key="3">
    <source>
        <dbReference type="RefSeq" id="XP_052747513.1"/>
    </source>
</evidence>
<dbReference type="Proteomes" id="UP001652582">
    <property type="component" value="Chromosome 4"/>
</dbReference>
<dbReference type="PANTHER" id="PTHR47331:SF5">
    <property type="entry name" value="RIBONUCLEASE H"/>
    <property type="match status" value="1"/>
</dbReference>
<evidence type="ECO:0000313" key="2">
    <source>
        <dbReference type="Proteomes" id="UP001652582"/>
    </source>
</evidence>
<dbReference type="Gene3D" id="3.30.70.270">
    <property type="match status" value="1"/>
</dbReference>
<gene>
    <name evidence="3" type="primary">LOC112053985</name>
</gene>
<evidence type="ECO:0000259" key="1">
    <source>
        <dbReference type="Pfam" id="PF00078"/>
    </source>
</evidence>